<evidence type="ECO:0000313" key="2">
    <source>
        <dbReference type="EMBL" id="KAF9577899.1"/>
    </source>
</evidence>
<dbReference type="InterPro" id="IPR027417">
    <property type="entry name" value="P-loop_NTPase"/>
</dbReference>
<dbReference type="Gene3D" id="3.40.850.10">
    <property type="entry name" value="Kinesin motor domain"/>
    <property type="match status" value="1"/>
</dbReference>
<evidence type="ECO:0008006" key="4">
    <source>
        <dbReference type="Google" id="ProtNLM"/>
    </source>
</evidence>
<dbReference type="InterPro" id="IPR036961">
    <property type="entry name" value="Kinesin_motor_dom_sf"/>
</dbReference>
<organism evidence="2 3">
    <name type="scientific">Lunasporangiospora selenospora</name>
    <dbReference type="NCBI Taxonomy" id="979761"/>
    <lineage>
        <taxon>Eukaryota</taxon>
        <taxon>Fungi</taxon>
        <taxon>Fungi incertae sedis</taxon>
        <taxon>Mucoromycota</taxon>
        <taxon>Mortierellomycotina</taxon>
        <taxon>Mortierellomycetes</taxon>
        <taxon>Mortierellales</taxon>
        <taxon>Mortierellaceae</taxon>
        <taxon>Lunasporangiospora</taxon>
    </lineage>
</organism>
<protein>
    <recommendedName>
        <fullName evidence="4">Myosin motor domain-containing protein</fullName>
    </recommendedName>
</protein>
<dbReference type="OrthoDB" id="370884at2759"/>
<feature type="compositionally biased region" description="Low complexity" evidence="1">
    <location>
        <begin position="96"/>
        <end position="105"/>
    </location>
</feature>
<keyword evidence="3" id="KW-1185">Reference proteome</keyword>
<dbReference type="AlphaFoldDB" id="A0A9P6KA67"/>
<dbReference type="EMBL" id="JAABOA010004235">
    <property type="protein sequence ID" value="KAF9577899.1"/>
    <property type="molecule type" value="Genomic_DNA"/>
</dbReference>
<evidence type="ECO:0000313" key="3">
    <source>
        <dbReference type="Proteomes" id="UP000780801"/>
    </source>
</evidence>
<proteinExistence type="predicted"/>
<accession>A0A9P6KA67</accession>
<evidence type="ECO:0000256" key="1">
    <source>
        <dbReference type="SAM" id="MobiDB-lite"/>
    </source>
</evidence>
<name>A0A9P6KA67_9FUNG</name>
<dbReference type="SUPFAM" id="SSF52540">
    <property type="entry name" value="P-loop containing nucleoside triphosphate hydrolases"/>
    <property type="match status" value="1"/>
</dbReference>
<feature type="non-terminal residue" evidence="2">
    <location>
        <position position="157"/>
    </location>
</feature>
<sequence>MPFLSDYTSADLTLLGSTSDDAIVHNLSSRWKQKLPYTRINATTLVTVNPYEVLAILNDTYAEFYADHCYRNVGDVSSERPPLHAPFDGPHHQRHSQQQSKYKSQQYHHHRPQDRGGDQHSQHSSVHGSNVVAPHPFDLAGKIYLHLRRTGQDQTLV</sequence>
<comment type="caution">
    <text evidence="2">The sequence shown here is derived from an EMBL/GenBank/DDBJ whole genome shotgun (WGS) entry which is preliminary data.</text>
</comment>
<dbReference type="Proteomes" id="UP000780801">
    <property type="component" value="Unassembled WGS sequence"/>
</dbReference>
<feature type="region of interest" description="Disordered" evidence="1">
    <location>
        <begin position="80"/>
        <end position="132"/>
    </location>
</feature>
<gene>
    <name evidence="2" type="ORF">BGW38_006606</name>
</gene>
<reference evidence="2" key="1">
    <citation type="journal article" date="2020" name="Fungal Divers.">
        <title>Resolving the Mortierellaceae phylogeny through synthesis of multi-gene phylogenetics and phylogenomics.</title>
        <authorList>
            <person name="Vandepol N."/>
            <person name="Liber J."/>
            <person name="Desiro A."/>
            <person name="Na H."/>
            <person name="Kennedy M."/>
            <person name="Barry K."/>
            <person name="Grigoriev I.V."/>
            <person name="Miller A.N."/>
            <person name="O'Donnell K."/>
            <person name="Stajich J.E."/>
            <person name="Bonito G."/>
        </authorList>
    </citation>
    <scope>NUCLEOTIDE SEQUENCE</scope>
    <source>
        <strain evidence="2">KOD1015</strain>
    </source>
</reference>